<evidence type="ECO:0000256" key="1">
    <source>
        <dbReference type="ARBA" id="ARBA00023157"/>
    </source>
</evidence>
<dbReference type="Pfam" id="PF00086">
    <property type="entry name" value="Thyroglobulin_1"/>
    <property type="match status" value="1"/>
</dbReference>
<feature type="chain" id="PRO_5042526859" evidence="3">
    <location>
        <begin position="24"/>
        <end position="127"/>
    </location>
</feature>
<proteinExistence type="predicted"/>
<reference evidence="6" key="1">
    <citation type="submission" date="2025-08" db="UniProtKB">
        <authorList>
            <consortium name="RefSeq"/>
        </authorList>
    </citation>
    <scope>IDENTIFICATION</scope>
</reference>
<accession>A0AAJ6QVP8</accession>
<organism evidence="5 6">
    <name type="scientific">Galendromus occidentalis</name>
    <name type="common">western predatory mite</name>
    <dbReference type="NCBI Taxonomy" id="34638"/>
    <lineage>
        <taxon>Eukaryota</taxon>
        <taxon>Metazoa</taxon>
        <taxon>Ecdysozoa</taxon>
        <taxon>Arthropoda</taxon>
        <taxon>Chelicerata</taxon>
        <taxon>Arachnida</taxon>
        <taxon>Acari</taxon>
        <taxon>Parasitiformes</taxon>
        <taxon>Mesostigmata</taxon>
        <taxon>Gamasina</taxon>
        <taxon>Phytoseioidea</taxon>
        <taxon>Phytoseiidae</taxon>
        <taxon>Typhlodrominae</taxon>
        <taxon>Galendromus</taxon>
    </lineage>
</organism>
<protein>
    <submittedName>
        <fullName evidence="6">Uncharacterized protein LOC100899369</fullName>
    </submittedName>
</protein>
<dbReference type="PROSITE" id="PS51162">
    <property type="entry name" value="THYROGLOBULIN_1_2"/>
    <property type="match status" value="1"/>
</dbReference>
<dbReference type="Gene3D" id="4.10.800.10">
    <property type="entry name" value="Thyroglobulin type-1"/>
    <property type="match status" value="1"/>
</dbReference>
<keyword evidence="5" id="KW-1185">Reference proteome</keyword>
<name>A0AAJ6QVP8_9ACAR</name>
<keyword evidence="1" id="KW-1015">Disulfide bond</keyword>
<dbReference type="AlphaFoldDB" id="A0AAJ6QVP8"/>
<dbReference type="SMART" id="SM00211">
    <property type="entry name" value="TY"/>
    <property type="match status" value="1"/>
</dbReference>
<comment type="caution">
    <text evidence="2">Lacks conserved residue(s) required for the propagation of feature annotation.</text>
</comment>
<dbReference type="InterPro" id="IPR036857">
    <property type="entry name" value="Thyroglobulin_1_sf"/>
</dbReference>
<evidence type="ECO:0000256" key="2">
    <source>
        <dbReference type="PROSITE-ProRule" id="PRU00500"/>
    </source>
</evidence>
<feature type="signal peptide" evidence="3">
    <location>
        <begin position="1"/>
        <end position="23"/>
    </location>
</feature>
<sequence length="127" mass="14545">MTRPLCIAPLLLLLVMSLAPSDASDHDAEETVEHEDRPELQQCRDSNKGKWCTCRKLLKFVEKRIGQVLGLYIPQCGRFKPKLFQPKQCSGAKCWCVNHKSGRIIRGSLREDHEMRTIVCNPLLDQK</sequence>
<dbReference type="InterPro" id="IPR000716">
    <property type="entry name" value="Thyroglobulin_1"/>
</dbReference>
<evidence type="ECO:0000259" key="4">
    <source>
        <dbReference type="PROSITE" id="PS51162"/>
    </source>
</evidence>
<evidence type="ECO:0000313" key="6">
    <source>
        <dbReference type="RefSeq" id="XP_003745452.2"/>
    </source>
</evidence>
<dbReference type="Proteomes" id="UP000694867">
    <property type="component" value="Unplaced"/>
</dbReference>
<dbReference type="GeneID" id="100899369"/>
<dbReference type="RefSeq" id="XP_003745452.2">
    <property type="nucleotide sequence ID" value="XM_003745404.2"/>
</dbReference>
<gene>
    <name evidence="6" type="primary">LOC100899369</name>
</gene>
<dbReference type="SUPFAM" id="SSF57610">
    <property type="entry name" value="Thyroglobulin type-1 domain"/>
    <property type="match status" value="1"/>
</dbReference>
<evidence type="ECO:0000313" key="5">
    <source>
        <dbReference type="Proteomes" id="UP000694867"/>
    </source>
</evidence>
<keyword evidence="3" id="KW-0732">Signal</keyword>
<evidence type="ECO:0000256" key="3">
    <source>
        <dbReference type="SAM" id="SignalP"/>
    </source>
</evidence>
<feature type="domain" description="Thyroglobulin type-1" evidence="4">
    <location>
        <begin position="51"/>
        <end position="120"/>
    </location>
</feature>
<dbReference type="KEGG" id="goe:100899369"/>